<dbReference type="OMA" id="WSNIDGQ"/>
<dbReference type="InterPro" id="IPR036378">
    <property type="entry name" value="FAS1_dom_sf"/>
</dbReference>
<evidence type="ECO:0000256" key="2">
    <source>
        <dbReference type="SAM" id="SignalP"/>
    </source>
</evidence>
<dbReference type="InterPro" id="IPR000782">
    <property type="entry name" value="FAS1_domain"/>
</dbReference>
<dbReference type="Proteomes" id="UP000070544">
    <property type="component" value="Unassembled WGS sequence"/>
</dbReference>
<evidence type="ECO:0000313" key="5">
    <source>
        <dbReference type="Proteomes" id="UP000070544"/>
    </source>
</evidence>
<dbReference type="InterPro" id="IPR050904">
    <property type="entry name" value="Adhesion/Biosynth-related"/>
</dbReference>
<reference evidence="4 5" key="1">
    <citation type="journal article" date="2015" name="Genome Biol. Evol.">
        <title>Phylogenomic analyses indicate that early fungi evolved digesting cell walls of algal ancestors of land plants.</title>
        <authorList>
            <person name="Chang Y."/>
            <person name="Wang S."/>
            <person name="Sekimoto S."/>
            <person name="Aerts A.L."/>
            <person name="Choi C."/>
            <person name="Clum A."/>
            <person name="LaButti K.M."/>
            <person name="Lindquist E.A."/>
            <person name="Yee Ngan C."/>
            <person name="Ohm R.A."/>
            <person name="Salamov A.A."/>
            <person name="Grigoriev I.V."/>
            <person name="Spatafora J.W."/>
            <person name="Berbee M.L."/>
        </authorList>
    </citation>
    <scope>NUCLEOTIDE SEQUENCE [LARGE SCALE GENOMIC DNA]</scope>
    <source>
        <strain evidence="4 5">JEL478</strain>
    </source>
</reference>
<feature type="region of interest" description="Disordered" evidence="1">
    <location>
        <begin position="327"/>
        <end position="356"/>
    </location>
</feature>
<feature type="signal peptide" evidence="2">
    <location>
        <begin position="1"/>
        <end position="20"/>
    </location>
</feature>
<feature type="domain" description="FAS1" evidence="3">
    <location>
        <begin position="181"/>
        <end position="311"/>
    </location>
</feature>
<evidence type="ECO:0000256" key="1">
    <source>
        <dbReference type="SAM" id="MobiDB-lite"/>
    </source>
</evidence>
<dbReference type="STRING" id="1344416.A0A139AJB4"/>
<name>A0A139AJB4_GONPJ</name>
<feature type="chain" id="PRO_5007296219" evidence="2">
    <location>
        <begin position="21"/>
        <end position="380"/>
    </location>
</feature>
<keyword evidence="5" id="KW-1185">Reference proteome</keyword>
<dbReference type="Gene3D" id="2.30.180.10">
    <property type="entry name" value="FAS1 domain"/>
    <property type="match status" value="2"/>
</dbReference>
<proteinExistence type="predicted"/>
<sequence>MRISNVLKTALAPLVAFASAQTIEQTLTAALPAGKAYNLSTLQSLITESSLGKDEFTRVGGLLGGGTVFAPTDASFAATVALNGGNPIPFVAQVLLYHISTKLVDTAYLQANKLSFIPTLLGNNSLASVPSQVIKVEANLPNVTVSGLIPVEVIDTIVASNGVIHVVDGVLLPPSNVSTILTNLNALNDATLSFKQLASALDSQNLTTIVNTASPITIFAPTDSAFFAVANAVPAATLTKMLKSVLTYHVIGDAVAYQPSSGSYKTLQGESITVVNSGGSIKINGSNASFLSSGAIVVLSNGVVHVIDTVLVPPTIAASLGSNTLAPASPSGTTKAPAAGASSTGAAAPPTAKPGNAARSVAGTAAGILGAVAAAVLVLA</sequence>
<gene>
    <name evidence="4" type="ORF">M427DRAFT_31252</name>
</gene>
<feature type="domain" description="FAS1" evidence="3">
    <location>
        <begin position="26"/>
        <end position="171"/>
    </location>
</feature>
<feature type="compositionally biased region" description="Low complexity" evidence="1">
    <location>
        <begin position="330"/>
        <end position="356"/>
    </location>
</feature>
<dbReference type="PANTHER" id="PTHR10900:SF77">
    <property type="entry name" value="FI19380P1"/>
    <property type="match status" value="1"/>
</dbReference>
<organism evidence="4 5">
    <name type="scientific">Gonapodya prolifera (strain JEL478)</name>
    <name type="common">Monoblepharis prolifera</name>
    <dbReference type="NCBI Taxonomy" id="1344416"/>
    <lineage>
        <taxon>Eukaryota</taxon>
        <taxon>Fungi</taxon>
        <taxon>Fungi incertae sedis</taxon>
        <taxon>Chytridiomycota</taxon>
        <taxon>Chytridiomycota incertae sedis</taxon>
        <taxon>Monoblepharidomycetes</taxon>
        <taxon>Monoblepharidales</taxon>
        <taxon>Gonapodyaceae</taxon>
        <taxon>Gonapodya</taxon>
    </lineage>
</organism>
<dbReference type="PROSITE" id="PS50213">
    <property type="entry name" value="FAS1"/>
    <property type="match status" value="2"/>
</dbReference>
<dbReference type="OrthoDB" id="286301at2759"/>
<evidence type="ECO:0000259" key="3">
    <source>
        <dbReference type="PROSITE" id="PS50213"/>
    </source>
</evidence>
<dbReference type="GO" id="GO:0005615">
    <property type="term" value="C:extracellular space"/>
    <property type="evidence" value="ECO:0007669"/>
    <property type="project" value="TreeGrafter"/>
</dbReference>
<dbReference type="PANTHER" id="PTHR10900">
    <property type="entry name" value="PERIOSTIN-RELATED"/>
    <property type="match status" value="1"/>
</dbReference>
<protein>
    <submittedName>
        <fullName evidence="4">Fasciclin-domain-containing protein</fullName>
    </submittedName>
</protein>
<keyword evidence="2" id="KW-0732">Signal</keyword>
<dbReference type="AlphaFoldDB" id="A0A139AJB4"/>
<accession>A0A139AJB4</accession>
<dbReference type="SUPFAM" id="SSF82153">
    <property type="entry name" value="FAS1 domain"/>
    <property type="match status" value="2"/>
</dbReference>
<dbReference type="EMBL" id="KQ965752">
    <property type="protein sequence ID" value="KXS16553.1"/>
    <property type="molecule type" value="Genomic_DNA"/>
</dbReference>
<evidence type="ECO:0000313" key="4">
    <source>
        <dbReference type="EMBL" id="KXS16553.1"/>
    </source>
</evidence>
<dbReference type="Pfam" id="PF02469">
    <property type="entry name" value="Fasciclin"/>
    <property type="match status" value="2"/>
</dbReference>
<dbReference type="SMART" id="SM00554">
    <property type="entry name" value="FAS1"/>
    <property type="match status" value="2"/>
</dbReference>